<protein>
    <submittedName>
        <fullName evidence="2">Uncharacterized protein</fullName>
    </submittedName>
</protein>
<dbReference type="HOGENOM" id="CLU_3059362_0_0_4"/>
<dbReference type="AlphaFoldDB" id="A0A0E1W2D2"/>
<organism evidence="2">
    <name type="scientific">Burkholderia pseudomallei 1710a</name>
    <dbReference type="NCBI Taxonomy" id="320371"/>
    <lineage>
        <taxon>Bacteria</taxon>
        <taxon>Pseudomonadati</taxon>
        <taxon>Pseudomonadota</taxon>
        <taxon>Betaproteobacteria</taxon>
        <taxon>Burkholderiales</taxon>
        <taxon>Burkholderiaceae</taxon>
        <taxon>Burkholderia</taxon>
        <taxon>pseudomallei group</taxon>
    </lineage>
</organism>
<dbReference type="EMBL" id="CM000832">
    <property type="protein sequence ID" value="EET07360.1"/>
    <property type="molecule type" value="Genomic_DNA"/>
</dbReference>
<feature type="region of interest" description="Disordered" evidence="1">
    <location>
        <begin position="1"/>
        <end position="53"/>
    </location>
</feature>
<accession>A0A0E1W2D2</accession>
<name>A0A0E1W2D2_BURPE</name>
<evidence type="ECO:0000256" key="1">
    <source>
        <dbReference type="SAM" id="MobiDB-lite"/>
    </source>
</evidence>
<feature type="compositionally biased region" description="Basic residues" evidence="1">
    <location>
        <begin position="26"/>
        <end position="53"/>
    </location>
</feature>
<gene>
    <name evidence="2" type="ORF">BURPS1710A_0576</name>
</gene>
<feature type="compositionally biased region" description="Low complexity" evidence="1">
    <location>
        <begin position="1"/>
        <end position="20"/>
    </location>
</feature>
<sequence>MRGRLGEAPAAASAGRSLRSGGREAHARRRVSCVVRRSSRSLRTRRPRRVIGT</sequence>
<evidence type="ECO:0000313" key="2">
    <source>
        <dbReference type="EMBL" id="EET07360.1"/>
    </source>
</evidence>
<proteinExistence type="predicted"/>
<dbReference type="Proteomes" id="UP000001812">
    <property type="component" value="Chromosome I"/>
</dbReference>
<reference evidence="2" key="1">
    <citation type="submission" date="2009-05" db="EMBL/GenBank/DDBJ databases">
        <authorList>
            <person name="Harkins D.M."/>
            <person name="DeShazer D."/>
            <person name="Woods D.E."/>
            <person name="Brinkac L.M."/>
            <person name="Brown K.A."/>
            <person name="Hung G.C."/>
            <person name="Tuanyok A."/>
            <person name="Zhang B."/>
            <person name="Nierman W.C."/>
        </authorList>
    </citation>
    <scope>NUCLEOTIDE SEQUENCE [LARGE SCALE GENOMIC DNA]</scope>
    <source>
        <strain evidence="2">1710a</strain>
    </source>
</reference>